<keyword evidence="2" id="KW-1003">Cell membrane</keyword>
<dbReference type="PANTHER" id="PTHR30625:SF17">
    <property type="entry name" value="TOLQ-RELATED"/>
    <property type="match status" value="1"/>
</dbReference>
<dbReference type="Pfam" id="PF01618">
    <property type="entry name" value="MotA_ExbB"/>
    <property type="match status" value="1"/>
</dbReference>
<feature type="domain" description="MotA/TolQ/ExbB proton channel" evidence="8">
    <location>
        <begin position="105"/>
        <end position="218"/>
    </location>
</feature>
<comment type="caution">
    <text evidence="9">The sequence shown here is derived from an EMBL/GenBank/DDBJ whole genome shotgun (WGS) entry which is preliminary data.</text>
</comment>
<keyword evidence="6" id="KW-0653">Protein transport</keyword>
<feature type="transmembrane region" description="Helical" evidence="7">
    <location>
        <begin position="189"/>
        <end position="212"/>
    </location>
</feature>
<gene>
    <name evidence="9" type="ORF">ACFSR3_04865</name>
</gene>
<keyword evidence="5 7" id="KW-0472">Membrane</keyword>
<accession>A0ABW5NS44</accession>
<evidence type="ECO:0000259" key="8">
    <source>
        <dbReference type="Pfam" id="PF01618"/>
    </source>
</evidence>
<dbReference type="RefSeq" id="WP_379819961.1">
    <property type="nucleotide sequence ID" value="NZ_JBHUMD010000006.1"/>
</dbReference>
<evidence type="ECO:0000256" key="2">
    <source>
        <dbReference type="ARBA" id="ARBA00022475"/>
    </source>
</evidence>
<keyword evidence="3 7" id="KW-0812">Transmembrane</keyword>
<evidence type="ECO:0000256" key="1">
    <source>
        <dbReference type="ARBA" id="ARBA00004651"/>
    </source>
</evidence>
<keyword evidence="4 7" id="KW-1133">Transmembrane helix</keyword>
<keyword evidence="10" id="KW-1185">Reference proteome</keyword>
<evidence type="ECO:0000313" key="10">
    <source>
        <dbReference type="Proteomes" id="UP001597480"/>
    </source>
</evidence>
<feature type="transmembrane region" description="Helical" evidence="7">
    <location>
        <begin position="38"/>
        <end position="60"/>
    </location>
</feature>
<proteinExistence type="inferred from homology"/>
<dbReference type="EMBL" id="JBHUMD010000006">
    <property type="protein sequence ID" value="MFD2601378.1"/>
    <property type="molecule type" value="Genomic_DNA"/>
</dbReference>
<comment type="subcellular location">
    <subcellularLocation>
        <location evidence="1">Cell membrane</location>
        <topology evidence="1">Multi-pass membrane protein</topology>
    </subcellularLocation>
    <subcellularLocation>
        <location evidence="6">Membrane</location>
        <topology evidence="6">Multi-pass membrane protein</topology>
    </subcellularLocation>
</comment>
<dbReference type="InterPro" id="IPR002898">
    <property type="entry name" value="MotA_ExbB_proton_chnl"/>
</dbReference>
<protein>
    <submittedName>
        <fullName evidence="9">MotA/TolQ/ExbB proton channel family protein</fullName>
    </submittedName>
</protein>
<dbReference type="Proteomes" id="UP001597480">
    <property type="component" value="Unassembled WGS sequence"/>
</dbReference>
<dbReference type="InterPro" id="IPR050790">
    <property type="entry name" value="ExbB/TolQ_transport"/>
</dbReference>
<name>A0ABW5NS44_9FLAO</name>
<evidence type="ECO:0000256" key="7">
    <source>
        <dbReference type="SAM" id="Phobius"/>
    </source>
</evidence>
<organism evidence="9 10">
    <name type="scientific">Flavobacterium suzhouense</name>
    <dbReference type="NCBI Taxonomy" id="1529638"/>
    <lineage>
        <taxon>Bacteria</taxon>
        <taxon>Pseudomonadati</taxon>
        <taxon>Bacteroidota</taxon>
        <taxon>Flavobacteriia</taxon>
        <taxon>Flavobacteriales</taxon>
        <taxon>Flavobacteriaceae</taxon>
        <taxon>Flavobacterium</taxon>
    </lineage>
</organism>
<evidence type="ECO:0000313" key="9">
    <source>
        <dbReference type="EMBL" id="MFD2601378.1"/>
    </source>
</evidence>
<sequence length="234" mass="25104">MTNLIFLLQDTLAVAKDAPVDAAAAATQDQSINFFSMLMKGGVMVWPILALLFFTLYVIIERALYISKHSKEDAGLINDVRFQLNSGKIEAAQITASKAGTAYGNILESGIALVGRPLSEIEGMMEKTTNVEIGLMEKKLGWLGLVSGIAPILGFIGTISGVIKIFYTISITENISIGSISGGLYEKMISSGLGLIVGVVAYSGYHFFNILIDGFALKVQKQVIQFVNVITTGK</sequence>
<evidence type="ECO:0000256" key="5">
    <source>
        <dbReference type="ARBA" id="ARBA00023136"/>
    </source>
</evidence>
<evidence type="ECO:0000256" key="4">
    <source>
        <dbReference type="ARBA" id="ARBA00022989"/>
    </source>
</evidence>
<keyword evidence="6" id="KW-0813">Transport</keyword>
<evidence type="ECO:0000256" key="6">
    <source>
        <dbReference type="RuleBase" id="RU004057"/>
    </source>
</evidence>
<evidence type="ECO:0000256" key="3">
    <source>
        <dbReference type="ARBA" id="ARBA00022692"/>
    </source>
</evidence>
<reference evidence="10" key="1">
    <citation type="journal article" date="2019" name="Int. J. Syst. Evol. Microbiol.">
        <title>The Global Catalogue of Microorganisms (GCM) 10K type strain sequencing project: providing services to taxonomists for standard genome sequencing and annotation.</title>
        <authorList>
            <consortium name="The Broad Institute Genomics Platform"/>
            <consortium name="The Broad Institute Genome Sequencing Center for Infectious Disease"/>
            <person name="Wu L."/>
            <person name="Ma J."/>
        </authorList>
    </citation>
    <scope>NUCLEOTIDE SEQUENCE [LARGE SCALE GENOMIC DNA]</scope>
    <source>
        <strain evidence="10">KCTC 42107</strain>
    </source>
</reference>
<feature type="transmembrane region" description="Helical" evidence="7">
    <location>
        <begin position="142"/>
        <end position="169"/>
    </location>
</feature>
<dbReference type="PANTHER" id="PTHR30625">
    <property type="entry name" value="PROTEIN TOLQ"/>
    <property type="match status" value="1"/>
</dbReference>
<comment type="similarity">
    <text evidence="6">Belongs to the exbB/tolQ family.</text>
</comment>